<evidence type="ECO:0000313" key="3">
    <source>
        <dbReference type="Proteomes" id="UP000320762"/>
    </source>
</evidence>
<protein>
    <submittedName>
        <fullName evidence="2">Hemimethylated DNA-binding protein YccV like-domain-containing protein</fullName>
    </submittedName>
</protein>
<dbReference type="SMART" id="SM00992">
    <property type="entry name" value="YccV-like"/>
    <property type="match status" value="1"/>
</dbReference>
<dbReference type="NCBIfam" id="TIGR02097">
    <property type="entry name" value="yccV"/>
    <property type="match status" value="1"/>
</dbReference>
<dbReference type="SUPFAM" id="SSF141255">
    <property type="entry name" value="YccV-like"/>
    <property type="match status" value="1"/>
</dbReference>
<dbReference type="SUPFAM" id="SSF81383">
    <property type="entry name" value="F-box domain"/>
    <property type="match status" value="1"/>
</dbReference>
<dbReference type="Proteomes" id="UP000320762">
    <property type="component" value="Unassembled WGS sequence"/>
</dbReference>
<comment type="caution">
    <text evidence="2">The sequence shown here is derived from an EMBL/GenBank/DDBJ whole genome shotgun (WGS) entry which is preliminary data.</text>
</comment>
<dbReference type="AlphaFoldDB" id="A0A550CMR0"/>
<dbReference type="Pfam" id="PF08755">
    <property type="entry name" value="YccV-like"/>
    <property type="match status" value="1"/>
</dbReference>
<name>A0A550CMR0_9AGAR</name>
<dbReference type="EMBL" id="VDMD01000004">
    <property type="protein sequence ID" value="TRM66086.1"/>
    <property type="molecule type" value="Genomic_DNA"/>
</dbReference>
<feature type="domain" description="Hemimethylated DNA-binding" evidence="1">
    <location>
        <begin position="469"/>
        <end position="577"/>
    </location>
</feature>
<dbReference type="InterPro" id="IPR036623">
    <property type="entry name" value="Hemimethylated_DNA-bd_sf"/>
</dbReference>
<dbReference type="STRING" id="97359.A0A550CMR0"/>
<accession>A0A550CMR0</accession>
<proteinExistence type="predicted"/>
<organism evidence="2 3">
    <name type="scientific">Schizophyllum amplum</name>
    <dbReference type="NCBI Taxonomy" id="97359"/>
    <lineage>
        <taxon>Eukaryota</taxon>
        <taxon>Fungi</taxon>
        <taxon>Dikarya</taxon>
        <taxon>Basidiomycota</taxon>
        <taxon>Agaricomycotina</taxon>
        <taxon>Agaricomycetes</taxon>
        <taxon>Agaricomycetidae</taxon>
        <taxon>Agaricales</taxon>
        <taxon>Schizophyllaceae</taxon>
        <taxon>Schizophyllum</taxon>
    </lineage>
</organism>
<dbReference type="PANTHER" id="PTHR31350">
    <property type="entry name" value="SI:DKEY-261L7.2"/>
    <property type="match status" value="1"/>
</dbReference>
<sequence length="601" mass="67342">MPLPELPLDVYTQIFSQLPVSAANDGSISLARCSQANSLLREAACQSTLWDVHYRARYRHPAQAFSDSEGQDLPEDARLRYISRRRLDCTALHLLERIVSCVGDRCNTMKELVALSFDVWDALEIERTQPLPVMFQQPGQDLNTLVAPHAFPRRYWAGVALDLIAKSYATRLWRRLGEDPAAVSFEDAMAALSCFCGKSPLEMQSMFDDLASRCRAKLQADGCELNTADAACDVARICTGICDFMRSEGFGPADGTDFRRVHHHFAHFYLTTHRQTIPLSLVHVFVAIGTRLGLQASPVDFPYRVIAHVSHPSPTVDDIFVDVFGSDTRAILDPREDVARRCIAVGVHPDEIPQFIAPRRATPLILRSARNIVSSEFEDTVSPRSLIRTAVHVTKCVVTLVSEQMVDPTGFLLGTDTIQFDCATYISGIIAPALPAPRNRHLALMCDHRIRTARDEDSVVTMRTSSDRTVLYFVGMIFQHARYNYTGVIIGWNSTCDATESWIQQMGVDQLPRGRHQPFYNIYDVFGQQRYVAEDNIAVNADPHPSIQALIDQVPSLGMYFEDADIGEDEEGQTKARLLLSPEYQKKYPEDGHFGNAWMAD</sequence>
<evidence type="ECO:0000259" key="1">
    <source>
        <dbReference type="SMART" id="SM00992"/>
    </source>
</evidence>
<dbReference type="InterPro" id="IPR036047">
    <property type="entry name" value="F-box-like_dom_sf"/>
</dbReference>
<dbReference type="OrthoDB" id="28868at2759"/>
<dbReference type="Pfam" id="PF13369">
    <property type="entry name" value="Transglut_core2"/>
    <property type="match status" value="1"/>
</dbReference>
<keyword evidence="2" id="KW-0238">DNA-binding</keyword>
<dbReference type="InterPro" id="IPR032698">
    <property type="entry name" value="SirB1_N"/>
</dbReference>
<dbReference type="Gene3D" id="2.30.30.390">
    <property type="entry name" value="Hemimethylated DNA-binding domain"/>
    <property type="match status" value="1"/>
</dbReference>
<reference evidence="2 3" key="1">
    <citation type="journal article" date="2019" name="New Phytol.">
        <title>Comparative genomics reveals unique wood-decay strategies and fruiting body development in the Schizophyllaceae.</title>
        <authorList>
            <person name="Almasi E."/>
            <person name="Sahu N."/>
            <person name="Krizsan K."/>
            <person name="Balint B."/>
            <person name="Kovacs G.M."/>
            <person name="Kiss B."/>
            <person name="Cseklye J."/>
            <person name="Drula E."/>
            <person name="Henrissat B."/>
            <person name="Nagy I."/>
            <person name="Chovatia M."/>
            <person name="Adam C."/>
            <person name="LaButti K."/>
            <person name="Lipzen A."/>
            <person name="Riley R."/>
            <person name="Grigoriev I.V."/>
            <person name="Nagy L.G."/>
        </authorList>
    </citation>
    <scope>NUCLEOTIDE SEQUENCE [LARGE SCALE GENOMIC DNA]</scope>
    <source>
        <strain evidence="2 3">NL-1724</strain>
    </source>
</reference>
<keyword evidence="3" id="KW-1185">Reference proteome</keyword>
<dbReference type="GO" id="GO:0003677">
    <property type="term" value="F:DNA binding"/>
    <property type="evidence" value="ECO:0007669"/>
    <property type="project" value="UniProtKB-KW"/>
</dbReference>
<dbReference type="InterPro" id="IPR011722">
    <property type="entry name" value="Hemimethylated_DNA-bd_dom"/>
</dbReference>
<dbReference type="PANTHER" id="PTHR31350:SF27">
    <property type="entry name" value="HEMIMETHYLATED DNA-BINDING DOMAIN-CONTAINING PROTEIN"/>
    <property type="match status" value="1"/>
</dbReference>
<gene>
    <name evidence="2" type="ORF">BD626DRAFT_427681</name>
</gene>
<evidence type="ECO:0000313" key="2">
    <source>
        <dbReference type="EMBL" id="TRM66086.1"/>
    </source>
</evidence>